<evidence type="ECO:0000256" key="3">
    <source>
        <dbReference type="ARBA" id="ARBA00023239"/>
    </source>
</evidence>
<feature type="region of interest" description="Disordered" evidence="4">
    <location>
        <begin position="50"/>
        <end position="76"/>
    </location>
</feature>
<feature type="compositionally biased region" description="Low complexity" evidence="4">
    <location>
        <begin position="50"/>
        <end position="59"/>
    </location>
</feature>
<dbReference type="InterPro" id="IPR036052">
    <property type="entry name" value="TrpB-like_PALP_sf"/>
</dbReference>
<dbReference type="EMBL" id="JBJQOH010000002">
    <property type="protein sequence ID" value="KAL3698693.1"/>
    <property type="molecule type" value="Genomic_DNA"/>
</dbReference>
<organism evidence="5 6">
    <name type="scientific">Riccia sorocarpa</name>
    <dbReference type="NCBI Taxonomy" id="122646"/>
    <lineage>
        <taxon>Eukaryota</taxon>
        <taxon>Viridiplantae</taxon>
        <taxon>Streptophyta</taxon>
        <taxon>Embryophyta</taxon>
        <taxon>Marchantiophyta</taxon>
        <taxon>Marchantiopsida</taxon>
        <taxon>Marchantiidae</taxon>
        <taxon>Marchantiales</taxon>
        <taxon>Ricciaceae</taxon>
        <taxon>Riccia</taxon>
    </lineage>
</organism>
<dbReference type="PANTHER" id="PTHR48078:SF11">
    <property type="entry name" value="THREONINE DEHYDRATASE, MITOCHONDRIAL"/>
    <property type="match status" value="1"/>
</dbReference>
<evidence type="ECO:0000256" key="1">
    <source>
        <dbReference type="ARBA" id="ARBA00001933"/>
    </source>
</evidence>
<evidence type="ECO:0000313" key="5">
    <source>
        <dbReference type="EMBL" id="KAL3698693.1"/>
    </source>
</evidence>
<protein>
    <submittedName>
        <fullName evidence="5">Uncharacterized protein</fullName>
    </submittedName>
</protein>
<evidence type="ECO:0000313" key="6">
    <source>
        <dbReference type="Proteomes" id="UP001633002"/>
    </source>
</evidence>
<name>A0ABD3I531_9MARC</name>
<gene>
    <name evidence="5" type="ORF">R1sor_012769</name>
</gene>
<dbReference type="SUPFAM" id="SSF53686">
    <property type="entry name" value="Tryptophan synthase beta subunit-like PLP-dependent enzymes"/>
    <property type="match status" value="1"/>
</dbReference>
<reference evidence="5 6" key="1">
    <citation type="submission" date="2024-09" db="EMBL/GenBank/DDBJ databases">
        <title>Chromosome-scale assembly of Riccia sorocarpa.</title>
        <authorList>
            <person name="Paukszto L."/>
        </authorList>
    </citation>
    <scope>NUCLEOTIDE SEQUENCE [LARGE SCALE GENOMIC DNA]</scope>
    <source>
        <strain evidence="5">LP-2024</strain>
        <tissue evidence="5">Aerial parts of the thallus</tissue>
    </source>
</reference>
<evidence type="ECO:0000256" key="2">
    <source>
        <dbReference type="ARBA" id="ARBA00022898"/>
    </source>
</evidence>
<evidence type="ECO:0000256" key="4">
    <source>
        <dbReference type="SAM" id="MobiDB-lite"/>
    </source>
</evidence>
<proteinExistence type="predicted"/>
<dbReference type="GO" id="GO:0016829">
    <property type="term" value="F:lyase activity"/>
    <property type="evidence" value="ECO:0007669"/>
    <property type="project" value="UniProtKB-KW"/>
</dbReference>
<keyword evidence="3" id="KW-0456">Lyase</keyword>
<dbReference type="PANTHER" id="PTHR48078">
    <property type="entry name" value="THREONINE DEHYDRATASE, MITOCHONDRIAL-RELATED"/>
    <property type="match status" value="1"/>
</dbReference>
<comment type="caution">
    <text evidence="5">The sequence shown here is derived from an EMBL/GenBank/DDBJ whole genome shotgun (WGS) entry which is preliminary data.</text>
</comment>
<dbReference type="InterPro" id="IPR050147">
    <property type="entry name" value="Ser/Thr_Dehydratase"/>
</dbReference>
<dbReference type="AlphaFoldDB" id="A0ABD3I531"/>
<dbReference type="Gene3D" id="3.40.50.1100">
    <property type="match status" value="2"/>
</dbReference>
<sequence length="225" mass="25273">MECLPSSVQLSSPRKQQFHAWASEFLHQTPLSLRNGSDRKRNVISAAAADGSSSWATSSPPKIWTPPAWRDPASEDLRRRRDQREALIRLKLYASMPCWMTMYLTRIINSKVYDVAIESPLELAPKLSERLGNKLLLKGEDMQPGVGSAARRLKCDAVIAMPVTTPEIKWKSVKRLGATVVRLCWVYTSCVIDVSAGYHRQGKARENKTAVRATGIVPYCKYVAW</sequence>
<keyword evidence="2" id="KW-0663">Pyridoxal phosphate</keyword>
<comment type="cofactor">
    <cofactor evidence="1">
        <name>pyridoxal 5'-phosphate</name>
        <dbReference type="ChEBI" id="CHEBI:597326"/>
    </cofactor>
</comment>
<dbReference type="Proteomes" id="UP001633002">
    <property type="component" value="Unassembled WGS sequence"/>
</dbReference>
<keyword evidence="6" id="KW-1185">Reference proteome</keyword>
<accession>A0ABD3I531</accession>